<evidence type="ECO:0000313" key="1">
    <source>
        <dbReference type="EnsemblPlants" id="Solyc04g026255.1.1"/>
    </source>
</evidence>
<protein>
    <submittedName>
        <fullName evidence="1">Uncharacterized protein</fullName>
    </submittedName>
</protein>
<keyword evidence="2" id="KW-1185">Reference proteome</keyword>
<reference evidence="1" key="2">
    <citation type="submission" date="2019-01" db="UniProtKB">
        <authorList>
            <consortium name="EnsemblPlants"/>
        </authorList>
    </citation>
    <scope>IDENTIFICATION</scope>
    <source>
        <strain evidence="1">cv. Heinz 1706</strain>
    </source>
</reference>
<dbReference type="Proteomes" id="UP000004994">
    <property type="component" value="Chromosome 4"/>
</dbReference>
<dbReference type="InParanoid" id="A0A3Q7FZV1"/>
<evidence type="ECO:0000313" key="2">
    <source>
        <dbReference type="Proteomes" id="UP000004994"/>
    </source>
</evidence>
<dbReference type="AlphaFoldDB" id="A0A3Q7FZV1"/>
<dbReference type="Gramene" id="Solyc04g026255.1.1">
    <property type="protein sequence ID" value="Solyc04g026255.1.1"/>
    <property type="gene ID" value="Solyc04g026255.1"/>
</dbReference>
<organism evidence="1">
    <name type="scientific">Solanum lycopersicum</name>
    <name type="common">Tomato</name>
    <name type="synonym">Lycopersicon esculentum</name>
    <dbReference type="NCBI Taxonomy" id="4081"/>
    <lineage>
        <taxon>Eukaryota</taxon>
        <taxon>Viridiplantae</taxon>
        <taxon>Streptophyta</taxon>
        <taxon>Embryophyta</taxon>
        <taxon>Tracheophyta</taxon>
        <taxon>Spermatophyta</taxon>
        <taxon>Magnoliopsida</taxon>
        <taxon>eudicotyledons</taxon>
        <taxon>Gunneridae</taxon>
        <taxon>Pentapetalae</taxon>
        <taxon>asterids</taxon>
        <taxon>lamiids</taxon>
        <taxon>Solanales</taxon>
        <taxon>Solanaceae</taxon>
        <taxon>Solanoideae</taxon>
        <taxon>Solaneae</taxon>
        <taxon>Solanum</taxon>
        <taxon>Solanum subgen. Lycopersicon</taxon>
    </lineage>
</organism>
<reference evidence="1" key="1">
    <citation type="journal article" date="2012" name="Nature">
        <title>The tomato genome sequence provides insights into fleshy fruit evolution.</title>
        <authorList>
            <consortium name="Tomato Genome Consortium"/>
        </authorList>
    </citation>
    <scope>NUCLEOTIDE SEQUENCE [LARGE SCALE GENOMIC DNA]</scope>
    <source>
        <strain evidence="1">cv. Heinz 1706</strain>
    </source>
</reference>
<name>A0A3Q7FZV1_SOLLC</name>
<dbReference type="EnsemblPlants" id="Solyc04g026255.1.1">
    <property type="protein sequence ID" value="Solyc04g026255.1.1"/>
    <property type="gene ID" value="Solyc04g026255.1"/>
</dbReference>
<sequence length="76" mass="8783">MELMKTLDLHKRIFSEFSDEQSRVSYTAKIYQEQIKAAKGRLPDSSVKQLGVWQLHVFLKRCEKAPNQDNTTSGIL</sequence>
<proteinExistence type="predicted"/>
<accession>A0A3Q7FZV1</accession>